<evidence type="ECO:0000313" key="2">
    <source>
        <dbReference type="Proteomes" id="UP000299102"/>
    </source>
</evidence>
<reference evidence="1 2" key="1">
    <citation type="journal article" date="2019" name="Commun. Biol.">
        <title>The bagworm genome reveals a unique fibroin gene that provides high tensile strength.</title>
        <authorList>
            <person name="Kono N."/>
            <person name="Nakamura H."/>
            <person name="Ohtoshi R."/>
            <person name="Tomita M."/>
            <person name="Numata K."/>
            <person name="Arakawa K."/>
        </authorList>
    </citation>
    <scope>NUCLEOTIDE SEQUENCE [LARGE SCALE GENOMIC DNA]</scope>
</reference>
<dbReference type="EMBL" id="BGZK01000898">
    <property type="protein sequence ID" value="GBP64468.1"/>
    <property type="molecule type" value="Genomic_DNA"/>
</dbReference>
<evidence type="ECO:0000313" key="1">
    <source>
        <dbReference type="EMBL" id="GBP64468.1"/>
    </source>
</evidence>
<dbReference type="AlphaFoldDB" id="A0A4C1XLX8"/>
<gene>
    <name evidence="1" type="ORF">EVAR_46232_1</name>
</gene>
<name>A0A4C1XLX8_EUMVA</name>
<accession>A0A4C1XLX8</accession>
<organism evidence="1 2">
    <name type="scientific">Eumeta variegata</name>
    <name type="common">Bagworm moth</name>
    <name type="synonym">Eumeta japonica</name>
    <dbReference type="NCBI Taxonomy" id="151549"/>
    <lineage>
        <taxon>Eukaryota</taxon>
        <taxon>Metazoa</taxon>
        <taxon>Ecdysozoa</taxon>
        <taxon>Arthropoda</taxon>
        <taxon>Hexapoda</taxon>
        <taxon>Insecta</taxon>
        <taxon>Pterygota</taxon>
        <taxon>Neoptera</taxon>
        <taxon>Endopterygota</taxon>
        <taxon>Lepidoptera</taxon>
        <taxon>Glossata</taxon>
        <taxon>Ditrysia</taxon>
        <taxon>Tineoidea</taxon>
        <taxon>Psychidae</taxon>
        <taxon>Oiketicinae</taxon>
        <taxon>Eumeta</taxon>
    </lineage>
</organism>
<protein>
    <submittedName>
        <fullName evidence="1">Uncharacterized protein</fullName>
    </submittedName>
</protein>
<proteinExistence type="predicted"/>
<dbReference type="Proteomes" id="UP000299102">
    <property type="component" value="Unassembled WGS sequence"/>
</dbReference>
<sequence>MFCDERSPHKRSQAGAATYEGRGVRWFAAMLPTPAYVAWNSYLALLVRVGAMQRVHTALSKSSSVNLVLCKRSHHCGNNTGICTIRRFNGPPDARARRRTRLVCFFMFRERCV</sequence>
<keyword evidence="2" id="KW-1185">Reference proteome</keyword>
<comment type="caution">
    <text evidence="1">The sequence shown here is derived from an EMBL/GenBank/DDBJ whole genome shotgun (WGS) entry which is preliminary data.</text>
</comment>